<protein>
    <submittedName>
        <fullName evidence="2">Uncharacterized protein</fullName>
    </submittedName>
</protein>
<keyword evidence="3" id="KW-1185">Reference proteome</keyword>
<feature type="transmembrane region" description="Helical" evidence="1">
    <location>
        <begin position="96"/>
        <end position="115"/>
    </location>
</feature>
<dbReference type="OrthoDB" id="6164237at2"/>
<dbReference type="RefSeq" id="WP_129833512.1">
    <property type="nucleotide sequence ID" value="NZ_CP035704.1"/>
</dbReference>
<reference evidence="2 3" key="1">
    <citation type="submission" date="2019-01" db="EMBL/GenBank/DDBJ databases">
        <title>Pseudolysobacter antarctica gen. nov., sp. nov., isolated from Fildes Peninsula, Antarctica.</title>
        <authorList>
            <person name="Wei Z."/>
            <person name="Peng F."/>
        </authorList>
    </citation>
    <scope>NUCLEOTIDE SEQUENCE [LARGE SCALE GENOMIC DNA]</scope>
    <source>
        <strain evidence="2 3">AQ6-296</strain>
    </source>
</reference>
<sequence length="260" mass="28843">MNLGLLDLPAPLLDTLDSALTALALPTLVRMIIYAIASAWLGMILYRRFSDQAALTDLRQKVQASQRALALHAGDFTELRGLIRNNFLLSLRQLGLSLRPALLASLPLLFLMPWLSNRFAFEPPPTGASINVCAEPISAIPLLRWQPADTAIIIDSGCWQVNSPRTAASSELVDNTGRSLLSIPDAHTSGIKHKHIWLNYLIGNPAGYLPDDAPVQALHITLPPRELIHLGPSWMRGWEFSYFLIVFGASIWLKLRWRLS</sequence>
<evidence type="ECO:0000313" key="2">
    <source>
        <dbReference type="EMBL" id="QBB70967.1"/>
    </source>
</evidence>
<keyword evidence="1" id="KW-1133">Transmembrane helix</keyword>
<accession>A0A411HKQ6</accession>
<dbReference type="AlphaFoldDB" id="A0A411HKQ6"/>
<proteinExistence type="predicted"/>
<organism evidence="2 3">
    <name type="scientific">Pseudolysobacter antarcticus</name>
    <dbReference type="NCBI Taxonomy" id="2511995"/>
    <lineage>
        <taxon>Bacteria</taxon>
        <taxon>Pseudomonadati</taxon>
        <taxon>Pseudomonadota</taxon>
        <taxon>Gammaproteobacteria</taxon>
        <taxon>Lysobacterales</taxon>
        <taxon>Rhodanobacteraceae</taxon>
        <taxon>Pseudolysobacter</taxon>
    </lineage>
</organism>
<keyword evidence="1" id="KW-0472">Membrane</keyword>
<feature type="transmembrane region" description="Helical" evidence="1">
    <location>
        <begin position="20"/>
        <end position="46"/>
    </location>
</feature>
<evidence type="ECO:0000256" key="1">
    <source>
        <dbReference type="SAM" id="Phobius"/>
    </source>
</evidence>
<keyword evidence="1" id="KW-0812">Transmembrane</keyword>
<name>A0A411HKQ6_9GAMM</name>
<dbReference type="Proteomes" id="UP000291562">
    <property type="component" value="Chromosome"/>
</dbReference>
<gene>
    <name evidence="2" type="ORF">ELE36_11750</name>
</gene>
<dbReference type="EMBL" id="CP035704">
    <property type="protein sequence ID" value="QBB70967.1"/>
    <property type="molecule type" value="Genomic_DNA"/>
</dbReference>
<dbReference type="KEGG" id="xbc:ELE36_11750"/>
<evidence type="ECO:0000313" key="3">
    <source>
        <dbReference type="Proteomes" id="UP000291562"/>
    </source>
</evidence>